<feature type="transmembrane region" description="Helical" evidence="3">
    <location>
        <begin position="125"/>
        <end position="144"/>
    </location>
</feature>
<feature type="domain" description="Major facilitator superfamily (MFS) profile" evidence="4">
    <location>
        <begin position="57"/>
        <end position="467"/>
    </location>
</feature>
<evidence type="ECO:0000256" key="3">
    <source>
        <dbReference type="SAM" id="Phobius"/>
    </source>
</evidence>
<dbReference type="EMBL" id="GL377306">
    <property type="protein sequence ID" value="EFI97393.1"/>
    <property type="molecule type" value="Genomic_DNA"/>
</dbReference>
<protein>
    <recommendedName>
        <fullName evidence="4">Major facilitator superfamily (MFS) profile domain-containing protein</fullName>
    </recommendedName>
</protein>
<reference evidence="5 6" key="1">
    <citation type="journal article" date="2010" name="Nat. Biotechnol.">
        <title>Genome sequence of the model mushroom Schizophyllum commune.</title>
        <authorList>
            <person name="Ohm R.A."/>
            <person name="de Jong J.F."/>
            <person name="Lugones L.G."/>
            <person name="Aerts A."/>
            <person name="Kothe E."/>
            <person name="Stajich J.E."/>
            <person name="de Vries R.P."/>
            <person name="Record E."/>
            <person name="Levasseur A."/>
            <person name="Baker S.E."/>
            <person name="Bartholomew K.A."/>
            <person name="Coutinho P.M."/>
            <person name="Erdmann S."/>
            <person name="Fowler T.J."/>
            <person name="Gathman A.C."/>
            <person name="Lombard V."/>
            <person name="Henrissat B."/>
            <person name="Knabe N."/>
            <person name="Kuees U."/>
            <person name="Lilly W.W."/>
            <person name="Lindquist E."/>
            <person name="Lucas S."/>
            <person name="Magnuson J.K."/>
            <person name="Piumi F."/>
            <person name="Raudaskoski M."/>
            <person name="Salamov A."/>
            <person name="Schmutz J."/>
            <person name="Schwarze F.W.M.R."/>
            <person name="vanKuyk P.A."/>
            <person name="Horton J.S."/>
            <person name="Grigoriev I.V."/>
            <person name="Woesten H.A.B."/>
        </authorList>
    </citation>
    <scope>NUCLEOTIDE SEQUENCE [LARGE SCALE GENOMIC DNA]</scope>
    <source>
        <strain evidence="6">H4-8 / FGSC 9210</strain>
    </source>
</reference>
<feature type="transmembrane region" description="Helical" evidence="3">
    <location>
        <begin position="374"/>
        <end position="395"/>
    </location>
</feature>
<dbReference type="InterPro" id="IPR050327">
    <property type="entry name" value="Proton-linked_MCT"/>
</dbReference>
<keyword evidence="3" id="KW-1133">Transmembrane helix</keyword>
<dbReference type="InParanoid" id="D8Q5E1"/>
<proteinExistence type="inferred from homology"/>
<feature type="transmembrane region" description="Helical" evidence="3">
    <location>
        <begin position="185"/>
        <end position="206"/>
    </location>
</feature>
<gene>
    <name evidence="5" type="ORF">SCHCODRAFT_109189</name>
</gene>
<feature type="non-terminal residue" evidence="5">
    <location>
        <position position="474"/>
    </location>
</feature>
<evidence type="ECO:0000256" key="2">
    <source>
        <dbReference type="ARBA" id="ARBA00006727"/>
    </source>
</evidence>
<dbReference type="VEuPathDB" id="FungiDB:SCHCODRAFT_01093619"/>
<feature type="transmembrane region" description="Helical" evidence="3">
    <location>
        <begin position="260"/>
        <end position="278"/>
    </location>
</feature>
<keyword evidence="3" id="KW-0472">Membrane</keyword>
<dbReference type="Proteomes" id="UP000007431">
    <property type="component" value="Unassembled WGS sequence"/>
</dbReference>
<dbReference type="GeneID" id="9589937"/>
<dbReference type="eggNOG" id="KOG2504">
    <property type="taxonomic scope" value="Eukaryota"/>
</dbReference>
<dbReference type="PANTHER" id="PTHR11360:SF284">
    <property type="entry name" value="EG:103B4.3 PROTEIN-RELATED"/>
    <property type="match status" value="1"/>
</dbReference>
<feature type="transmembrane region" description="Helical" evidence="3">
    <location>
        <begin position="350"/>
        <end position="368"/>
    </location>
</feature>
<evidence type="ECO:0000313" key="6">
    <source>
        <dbReference type="Proteomes" id="UP000007431"/>
    </source>
</evidence>
<dbReference type="SUPFAM" id="SSF103473">
    <property type="entry name" value="MFS general substrate transporter"/>
    <property type="match status" value="1"/>
</dbReference>
<dbReference type="HOGENOM" id="CLU_001265_1_2_1"/>
<dbReference type="KEGG" id="scm:SCHCO_01093619"/>
<dbReference type="OMA" id="IMMAVLH"/>
<dbReference type="InterPro" id="IPR020846">
    <property type="entry name" value="MFS_dom"/>
</dbReference>
<evidence type="ECO:0000259" key="4">
    <source>
        <dbReference type="PROSITE" id="PS50850"/>
    </source>
</evidence>
<keyword evidence="3" id="KW-0812">Transmembrane</keyword>
<dbReference type="Gene3D" id="1.20.1250.20">
    <property type="entry name" value="MFS general substrate transporter like domains"/>
    <property type="match status" value="1"/>
</dbReference>
<sequence>MANASRTMPAVVDQPAEAALGPHAFAGPSTTKESGTVTEKKLEASAEEWTYPDGGLRAWSVVFGCFILSCAFMGSGLVFGVFQDAYHTEVFPDVSVSTISLIGGVLSFCSLSTAYLAGALGDRYGYIRMIVLGCVLTFVSVLGASFSTKLYQIFLCQGVFQGISQGISMPMYMALPSQWFLRRRALATGVAVSGAGIGGAIGSLIMRPLIAKLGYRHALLIYACVNAFFTAIACMLLKVRPPPWQRTAKKRWLPRKVDGRFWSIFLGIMVAQFGFLVHTPSVLPPCLLTDRTIHLYKCPFYYITTYTKTVGGIPSGGNALIPVVPLVVINLCAAVGRIGAGQLADTFGSINVFFLSFFLGGILQMVFWPFTASYASVITFGAAYGLTGGVFMTLVPPVCAKVFGMENLATITGLMVLANGPGQLAGPPLAGLIFSHTGDNWAYLAVFSGATMFIGSLLTLYVRFQQDKRLWAAV</sequence>
<dbReference type="GO" id="GO:0022857">
    <property type="term" value="F:transmembrane transporter activity"/>
    <property type="evidence" value="ECO:0007669"/>
    <property type="project" value="InterPro"/>
</dbReference>
<feature type="transmembrane region" description="Helical" evidence="3">
    <location>
        <begin position="218"/>
        <end position="239"/>
    </location>
</feature>
<feature type="transmembrane region" description="Helical" evidence="3">
    <location>
        <begin position="150"/>
        <end position="173"/>
    </location>
</feature>
<keyword evidence="6" id="KW-1185">Reference proteome</keyword>
<dbReference type="AlphaFoldDB" id="D8Q5E1"/>
<dbReference type="InterPro" id="IPR011701">
    <property type="entry name" value="MFS"/>
</dbReference>
<feature type="transmembrane region" description="Helical" evidence="3">
    <location>
        <begin position="441"/>
        <end position="462"/>
    </location>
</feature>
<feature type="transmembrane region" description="Helical" evidence="3">
    <location>
        <begin position="402"/>
        <end position="421"/>
    </location>
</feature>
<accession>D8Q5E1</accession>
<dbReference type="PROSITE" id="PS50850">
    <property type="entry name" value="MFS"/>
    <property type="match status" value="1"/>
</dbReference>
<feature type="transmembrane region" description="Helical" evidence="3">
    <location>
        <begin position="319"/>
        <end position="338"/>
    </location>
</feature>
<dbReference type="PANTHER" id="PTHR11360">
    <property type="entry name" value="MONOCARBOXYLATE TRANSPORTER"/>
    <property type="match status" value="1"/>
</dbReference>
<dbReference type="Pfam" id="PF07690">
    <property type="entry name" value="MFS_1"/>
    <property type="match status" value="2"/>
</dbReference>
<comment type="subcellular location">
    <subcellularLocation>
        <location evidence="1">Membrane</location>
        <topology evidence="1">Multi-pass membrane protein</topology>
    </subcellularLocation>
</comment>
<feature type="transmembrane region" description="Helical" evidence="3">
    <location>
        <begin position="58"/>
        <end position="82"/>
    </location>
</feature>
<dbReference type="RefSeq" id="XP_003032296.1">
    <property type="nucleotide sequence ID" value="XM_003032250.1"/>
</dbReference>
<comment type="similarity">
    <text evidence="2">Belongs to the major facilitator superfamily. Monocarboxylate porter (TC 2.A.1.13) family.</text>
</comment>
<dbReference type="OrthoDB" id="2213137at2759"/>
<name>D8Q5E1_SCHCM</name>
<evidence type="ECO:0000256" key="1">
    <source>
        <dbReference type="ARBA" id="ARBA00004141"/>
    </source>
</evidence>
<dbReference type="InterPro" id="IPR036259">
    <property type="entry name" value="MFS_trans_sf"/>
</dbReference>
<feature type="transmembrane region" description="Helical" evidence="3">
    <location>
        <begin position="94"/>
        <end position="118"/>
    </location>
</feature>
<organism evidence="6">
    <name type="scientific">Schizophyllum commune (strain H4-8 / FGSC 9210)</name>
    <name type="common">Split gill fungus</name>
    <dbReference type="NCBI Taxonomy" id="578458"/>
    <lineage>
        <taxon>Eukaryota</taxon>
        <taxon>Fungi</taxon>
        <taxon>Dikarya</taxon>
        <taxon>Basidiomycota</taxon>
        <taxon>Agaricomycotina</taxon>
        <taxon>Agaricomycetes</taxon>
        <taxon>Agaricomycetidae</taxon>
        <taxon>Agaricales</taxon>
        <taxon>Schizophyllaceae</taxon>
        <taxon>Schizophyllum</taxon>
    </lineage>
</organism>
<evidence type="ECO:0000313" key="5">
    <source>
        <dbReference type="EMBL" id="EFI97393.1"/>
    </source>
</evidence>
<dbReference type="GO" id="GO:0016020">
    <property type="term" value="C:membrane"/>
    <property type="evidence" value="ECO:0007669"/>
    <property type="project" value="UniProtKB-SubCell"/>
</dbReference>